<dbReference type="Pfam" id="PF13564">
    <property type="entry name" value="DoxX_2"/>
    <property type="match status" value="1"/>
</dbReference>
<reference evidence="6 7" key="1">
    <citation type="submission" date="2019-08" db="EMBL/GenBank/DDBJ databases">
        <title>Complete genome sequence of Terriglobus albidus strain ORNL.</title>
        <authorList>
            <person name="Podar M."/>
        </authorList>
    </citation>
    <scope>NUCLEOTIDE SEQUENCE [LARGE SCALE GENOMIC DNA]</scope>
    <source>
        <strain evidence="6 7">ORNL</strain>
    </source>
</reference>
<keyword evidence="4 5" id="KW-0472">Membrane</keyword>
<evidence type="ECO:0000313" key="6">
    <source>
        <dbReference type="EMBL" id="QEE27078.1"/>
    </source>
</evidence>
<dbReference type="InterPro" id="IPR032808">
    <property type="entry name" value="DoxX"/>
</dbReference>
<dbReference type="GO" id="GO:0016020">
    <property type="term" value="C:membrane"/>
    <property type="evidence" value="ECO:0007669"/>
    <property type="project" value="UniProtKB-SubCell"/>
</dbReference>
<protein>
    <submittedName>
        <fullName evidence="6">DoxX family protein</fullName>
    </submittedName>
</protein>
<dbReference type="RefSeq" id="WP_147646272.1">
    <property type="nucleotide sequence ID" value="NZ_CP042806.1"/>
</dbReference>
<evidence type="ECO:0000256" key="5">
    <source>
        <dbReference type="SAM" id="Phobius"/>
    </source>
</evidence>
<accession>A0A5B9E514</accession>
<evidence type="ECO:0000256" key="3">
    <source>
        <dbReference type="ARBA" id="ARBA00022989"/>
    </source>
</evidence>
<feature type="transmembrane region" description="Helical" evidence="5">
    <location>
        <begin position="27"/>
        <end position="49"/>
    </location>
</feature>
<sequence length="143" mass="15656">MTAQTIANSETFSTHPGQKTISRTQLWIGRVLSWLAAAFFLMDAGMKLVKPPFVVQATVQLGYPESCIIGLGVALLLSTLLYLIPRTAIFGAVLLTGYLGGAVAANVRISSGWFNMLFPVVFASIAWTGLYLRDWRLKTFLAR</sequence>
<evidence type="ECO:0000256" key="2">
    <source>
        <dbReference type="ARBA" id="ARBA00022692"/>
    </source>
</evidence>
<dbReference type="Proteomes" id="UP000321820">
    <property type="component" value="Chromosome"/>
</dbReference>
<gene>
    <name evidence="6" type="ORF">FTW19_03050</name>
</gene>
<dbReference type="KEGG" id="talb:FTW19_03050"/>
<feature type="transmembrane region" description="Helical" evidence="5">
    <location>
        <begin position="61"/>
        <end position="83"/>
    </location>
</feature>
<feature type="transmembrane region" description="Helical" evidence="5">
    <location>
        <begin position="88"/>
        <end position="107"/>
    </location>
</feature>
<dbReference type="EMBL" id="CP042806">
    <property type="protein sequence ID" value="QEE27078.1"/>
    <property type="molecule type" value="Genomic_DNA"/>
</dbReference>
<evidence type="ECO:0000256" key="4">
    <source>
        <dbReference type="ARBA" id="ARBA00023136"/>
    </source>
</evidence>
<dbReference type="AlphaFoldDB" id="A0A5B9E514"/>
<evidence type="ECO:0000256" key="1">
    <source>
        <dbReference type="ARBA" id="ARBA00004141"/>
    </source>
</evidence>
<proteinExistence type="predicted"/>
<feature type="transmembrane region" description="Helical" evidence="5">
    <location>
        <begin position="113"/>
        <end position="132"/>
    </location>
</feature>
<name>A0A5B9E514_9BACT</name>
<comment type="subcellular location">
    <subcellularLocation>
        <location evidence="1">Membrane</location>
        <topology evidence="1">Multi-pass membrane protein</topology>
    </subcellularLocation>
</comment>
<keyword evidence="7" id="KW-1185">Reference proteome</keyword>
<evidence type="ECO:0000313" key="7">
    <source>
        <dbReference type="Proteomes" id="UP000321820"/>
    </source>
</evidence>
<keyword evidence="3 5" id="KW-1133">Transmembrane helix</keyword>
<dbReference type="OrthoDB" id="9811373at2"/>
<organism evidence="6 7">
    <name type="scientific">Terriglobus albidus</name>
    <dbReference type="NCBI Taxonomy" id="1592106"/>
    <lineage>
        <taxon>Bacteria</taxon>
        <taxon>Pseudomonadati</taxon>
        <taxon>Acidobacteriota</taxon>
        <taxon>Terriglobia</taxon>
        <taxon>Terriglobales</taxon>
        <taxon>Acidobacteriaceae</taxon>
        <taxon>Terriglobus</taxon>
    </lineage>
</organism>
<keyword evidence="2 5" id="KW-0812">Transmembrane</keyword>